<dbReference type="EMBL" id="JAGVSJ010000019">
    <property type="protein sequence ID" value="MBX8632269.1"/>
    <property type="molecule type" value="Genomic_DNA"/>
</dbReference>
<comment type="caution">
    <text evidence="2">The sequence shown here is derived from an EMBL/GenBank/DDBJ whole genome shotgun (WGS) entry which is preliminary data.</text>
</comment>
<evidence type="ECO:0000313" key="2">
    <source>
        <dbReference type="EMBL" id="MBX8644115.1"/>
    </source>
</evidence>
<dbReference type="AlphaFoldDB" id="A0A8J7YPH8"/>
<name>A0A8J7YPH8_9ARCH</name>
<organism evidence="2 3">
    <name type="scientific">Candidatus Sysuiplasma superficiale</name>
    <dbReference type="NCBI Taxonomy" id="2823368"/>
    <lineage>
        <taxon>Archaea</taxon>
        <taxon>Methanobacteriati</taxon>
        <taxon>Thermoplasmatota</taxon>
        <taxon>Thermoplasmata</taxon>
        <taxon>Candidatus Sysuiplasmatales</taxon>
        <taxon>Candidatus Sysuiplasmataceae</taxon>
        <taxon>Candidatus Sysuiplasma</taxon>
    </lineage>
</organism>
<gene>
    <name evidence="1" type="ORF">J9259_07130</name>
    <name evidence="2" type="ORF">KIY12_05250</name>
</gene>
<accession>A0A8J7YPH8</accession>
<protein>
    <submittedName>
        <fullName evidence="2">Uncharacterized protein</fullName>
    </submittedName>
</protein>
<proteinExistence type="predicted"/>
<reference evidence="2" key="1">
    <citation type="submission" date="2021-05" db="EMBL/GenBank/DDBJ databases">
        <title>Genomic insights into ecological role and evolution of a novel Thermoplasmata order Candidatus Sysuiplasmatales.</title>
        <authorList>
            <person name="Yuan Y."/>
        </authorList>
    </citation>
    <scope>NUCLEOTIDE SEQUENCE</scope>
    <source>
        <strain evidence="2">TUT19-bin139</strain>
        <strain evidence="1">YP2-bin.285</strain>
    </source>
</reference>
<evidence type="ECO:0000313" key="3">
    <source>
        <dbReference type="Proteomes" id="UP000750197"/>
    </source>
</evidence>
<dbReference type="Proteomes" id="UP000750197">
    <property type="component" value="Unassembled WGS sequence"/>
</dbReference>
<dbReference type="Proteomes" id="UP000716004">
    <property type="component" value="Unassembled WGS sequence"/>
</dbReference>
<sequence>MMGVNGGMKRMKDSYSMRYLTVTISVIAKTNIIDWNAFESLGHRLDTERTFDTFRNSIHAGRSCAHGGLHTQV</sequence>
<dbReference type="EMBL" id="JAHEAC010000039">
    <property type="protein sequence ID" value="MBX8644115.1"/>
    <property type="molecule type" value="Genomic_DNA"/>
</dbReference>
<evidence type="ECO:0000313" key="1">
    <source>
        <dbReference type="EMBL" id="MBX8632269.1"/>
    </source>
</evidence>